<proteinExistence type="predicted"/>
<dbReference type="Pfam" id="PF14205">
    <property type="entry name" value="Cys_rich_KTR"/>
    <property type="match status" value="1"/>
</dbReference>
<protein>
    <submittedName>
        <fullName evidence="1">Uncharacterized protein</fullName>
    </submittedName>
</protein>
<organism evidence="1 2">
    <name type="scientific">Pseudoflavonifractor capillosus</name>
    <dbReference type="NCBI Taxonomy" id="106588"/>
    <lineage>
        <taxon>Bacteria</taxon>
        <taxon>Bacillati</taxon>
        <taxon>Bacillota</taxon>
        <taxon>Clostridia</taxon>
        <taxon>Eubacteriales</taxon>
        <taxon>Oscillospiraceae</taxon>
        <taxon>Pseudoflavonifractor</taxon>
    </lineage>
</organism>
<dbReference type="EMBL" id="DYUC01000016">
    <property type="protein sequence ID" value="HJG85767.1"/>
    <property type="molecule type" value="Genomic_DNA"/>
</dbReference>
<reference evidence="1" key="1">
    <citation type="journal article" date="2021" name="PeerJ">
        <title>Extensive microbial diversity within the chicken gut microbiome revealed by metagenomics and culture.</title>
        <authorList>
            <person name="Gilroy R."/>
            <person name="Ravi A."/>
            <person name="Getino M."/>
            <person name="Pursley I."/>
            <person name="Horton D.L."/>
            <person name="Alikhan N.F."/>
            <person name="Baker D."/>
            <person name="Gharbi K."/>
            <person name="Hall N."/>
            <person name="Watson M."/>
            <person name="Adriaenssens E.M."/>
            <person name="Foster-Nyarko E."/>
            <person name="Jarju S."/>
            <person name="Secka A."/>
            <person name="Antonio M."/>
            <person name="Oren A."/>
            <person name="Chaudhuri R.R."/>
            <person name="La Ragione R."/>
            <person name="Hildebrand F."/>
            <person name="Pallen M.J."/>
        </authorList>
    </citation>
    <scope>NUCLEOTIDE SEQUENCE</scope>
    <source>
        <strain evidence="1">CHK179-5677</strain>
    </source>
</reference>
<reference evidence="1" key="2">
    <citation type="submission" date="2021-09" db="EMBL/GenBank/DDBJ databases">
        <authorList>
            <person name="Gilroy R."/>
        </authorList>
    </citation>
    <scope>NUCLEOTIDE SEQUENCE</scope>
    <source>
        <strain evidence="1">CHK179-5677</strain>
    </source>
</reference>
<evidence type="ECO:0000313" key="1">
    <source>
        <dbReference type="EMBL" id="HJG85767.1"/>
    </source>
</evidence>
<sequence length="50" mass="5687">MICPSCKLRTSQVIRPETKATKLQLWCRHCKATFVVDIESGQCFLSQCPT</sequence>
<evidence type="ECO:0000313" key="2">
    <source>
        <dbReference type="Proteomes" id="UP000760668"/>
    </source>
</evidence>
<dbReference type="Proteomes" id="UP000760668">
    <property type="component" value="Unassembled WGS sequence"/>
</dbReference>
<comment type="caution">
    <text evidence="1">The sequence shown here is derived from an EMBL/GenBank/DDBJ whole genome shotgun (WGS) entry which is preliminary data.</text>
</comment>
<dbReference type="AlphaFoldDB" id="A0A921MK45"/>
<name>A0A921MK45_9FIRM</name>
<accession>A0A921MK45</accession>
<dbReference type="InterPro" id="IPR025957">
    <property type="entry name" value="Cys_rich_KTR"/>
</dbReference>
<gene>
    <name evidence="1" type="ORF">K8V01_01860</name>
</gene>
<dbReference type="RefSeq" id="WP_295368649.1">
    <property type="nucleotide sequence ID" value="NZ_DYUC01000016.1"/>
</dbReference>